<keyword evidence="4 7" id="KW-0472">Membrane</keyword>
<evidence type="ECO:0000256" key="6">
    <source>
        <dbReference type="SAM" id="MobiDB-lite"/>
    </source>
</evidence>
<feature type="region of interest" description="Disordered" evidence="6">
    <location>
        <begin position="316"/>
        <end position="366"/>
    </location>
</feature>
<feature type="transmembrane region" description="Helical" evidence="7">
    <location>
        <begin position="252"/>
        <end position="274"/>
    </location>
</feature>
<comment type="caution">
    <text evidence="9">The sequence shown here is derived from an EMBL/GenBank/DDBJ whole genome shotgun (WGS) entry which is preliminary data.</text>
</comment>
<dbReference type="InterPro" id="IPR049326">
    <property type="entry name" value="Rhodopsin_dom_fungi"/>
</dbReference>
<dbReference type="Proteomes" id="UP000774617">
    <property type="component" value="Unassembled WGS sequence"/>
</dbReference>
<feature type="domain" description="Rhodopsin" evidence="8">
    <location>
        <begin position="30"/>
        <end position="279"/>
    </location>
</feature>
<dbReference type="PANTHER" id="PTHR33048:SF92">
    <property type="entry name" value="INTEGRAL MEMBRANE PROTEIN"/>
    <property type="match status" value="1"/>
</dbReference>
<dbReference type="EMBL" id="JAGTJR010000097">
    <property type="protein sequence ID" value="KAH7010959.1"/>
    <property type="molecule type" value="Genomic_DNA"/>
</dbReference>
<protein>
    <recommendedName>
        <fullName evidence="8">Rhodopsin domain-containing protein</fullName>
    </recommendedName>
</protein>
<dbReference type="Pfam" id="PF20684">
    <property type="entry name" value="Fung_rhodopsin"/>
    <property type="match status" value="1"/>
</dbReference>
<evidence type="ECO:0000256" key="3">
    <source>
        <dbReference type="ARBA" id="ARBA00022989"/>
    </source>
</evidence>
<evidence type="ECO:0000256" key="2">
    <source>
        <dbReference type="ARBA" id="ARBA00022692"/>
    </source>
</evidence>
<feature type="transmembrane region" description="Helical" evidence="7">
    <location>
        <begin position="210"/>
        <end position="232"/>
    </location>
</feature>
<proteinExistence type="inferred from homology"/>
<evidence type="ECO:0000256" key="7">
    <source>
        <dbReference type="SAM" id="Phobius"/>
    </source>
</evidence>
<comment type="similarity">
    <text evidence="5">Belongs to the SAT4 family.</text>
</comment>
<dbReference type="PANTHER" id="PTHR33048">
    <property type="entry name" value="PTH11-LIKE INTEGRAL MEMBRANE PROTEIN (AFU_ORTHOLOGUE AFUA_5G11245)"/>
    <property type="match status" value="1"/>
</dbReference>
<reference evidence="9 10" key="1">
    <citation type="journal article" date="2021" name="Nat. Commun.">
        <title>Genetic determinants of endophytism in the Arabidopsis root mycobiome.</title>
        <authorList>
            <person name="Mesny F."/>
            <person name="Miyauchi S."/>
            <person name="Thiergart T."/>
            <person name="Pickel B."/>
            <person name="Atanasova L."/>
            <person name="Karlsson M."/>
            <person name="Huettel B."/>
            <person name="Barry K.W."/>
            <person name="Haridas S."/>
            <person name="Chen C."/>
            <person name="Bauer D."/>
            <person name="Andreopoulos W."/>
            <person name="Pangilinan J."/>
            <person name="LaButti K."/>
            <person name="Riley R."/>
            <person name="Lipzen A."/>
            <person name="Clum A."/>
            <person name="Drula E."/>
            <person name="Henrissat B."/>
            <person name="Kohler A."/>
            <person name="Grigoriev I.V."/>
            <person name="Martin F.M."/>
            <person name="Hacquard S."/>
        </authorList>
    </citation>
    <scope>NUCLEOTIDE SEQUENCE [LARGE SCALE GENOMIC DNA]</scope>
    <source>
        <strain evidence="9 10">MPI-SDFR-AT-0080</strain>
    </source>
</reference>
<evidence type="ECO:0000256" key="5">
    <source>
        <dbReference type="ARBA" id="ARBA00038359"/>
    </source>
</evidence>
<feature type="transmembrane region" description="Helical" evidence="7">
    <location>
        <begin position="129"/>
        <end position="152"/>
    </location>
</feature>
<feature type="transmembrane region" description="Helical" evidence="7">
    <location>
        <begin position="99"/>
        <end position="117"/>
    </location>
</feature>
<evidence type="ECO:0000313" key="10">
    <source>
        <dbReference type="Proteomes" id="UP000774617"/>
    </source>
</evidence>
<feature type="compositionally biased region" description="Polar residues" evidence="6">
    <location>
        <begin position="320"/>
        <end position="329"/>
    </location>
</feature>
<feature type="transmembrane region" description="Helical" evidence="7">
    <location>
        <begin position="179"/>
        <end position="198"/>
    </location>
</feature>
<organism evidence="9 10">
    <name type="scientific">Macrophomina phaseolina</name>
    <dbReference type="NCBI Taxonomy" id="35725"/>
    <lineage>
        <taxon>Eukaryota</taxon>
        <taxon>Fungi</taxon>
        <taxon>Dikarya</taxon>
        <taxon>Ascomycota</taxon>
        <taxon>Pezizomycotina</taxon>
        <taxon>Dothideomycetes</taxon>
        <taxon>Dothideomycetes incertae sedis</taxon>
        <taxon>Botryosphaeriales</taxon>
        <taxon>Botryosphaeriaceae</taxon>
        <taxon>Macrophomina</taxon>
    </lineage>
</organism>
<evidence type="ECO:0000256" key="4">
    <source>
        <dbReference type="ARBA" id="ARBA00023136"/>
    </source>
</evidence>
<accession>A0ABQ8FSZ5</accession>
<keyword evidence="3 7" id="KW-1133">Transmembrane helix</keyword>
<feature type="transmembrane region" description="Helical" evidence="7">
    <location>
        <begin position="44"/>
        <end position="64"/>
    </location>
</feature>
<keyword evidence="2 7" id="KW-0812">Transmembrane</keyword>
<feature type="transmembrane region" description="Helical" evidence="7">
    <location>
        <begin position="6"/>
        <end position="32"/>
    </location>
</feature>
<name>A0ABQ8FSZ5_9PEZI</name>
<evidence type="ECO:0000256" key="1">
    <source>
        <dbReference type="ARBA" id="ARBA00004141"/>
    </source>
</evidence>
<comment type="subcellular location">
    <subcellularLocation>
        <location evidence="1">Membrane</location>
        <topology evidence="1">Multi-pass membrane protein</topology>
    </subcellularLocation>
</comment>
<gene>
    <name evidence="9" type="ORF">B0J12DRAFT_611642</name>
</gene>
<sequence length="366" mass="40759">MYASTAAAVIATEWVLLNIGALLILALLYLRLRINRQRLAISDIFLCLAWCSAVVCSSFDIVFMRMNILRPEVDANLAGFHGDVPMLQRALMYFWARGYPFFTTFYLYKAALLAFYVKIIPEIFTAYRIALWATVVYAGIGFTTSVLLNLFLCLPVERNWYEALDGTGCYEETSKLFDIAWGLHFSSDIIIFILPFYLFYTVRMERLVRLALYGTFGLGLIELSICLTRYVVLELPSESTGFVSLTNIGKSLHFELWTAIDANLGVVIATLPFLRPYLHMIGGSPSEQPADVPPERSILKTSGFVQYGFTRSELEGTAGQGSVSNSEKNNTVDDEGMLANISTTASRNPDGSRYADGGSEIELTGT</sequence>
<evidence type="ECO:0000313" key="9">
    <source>
        <dbReference type="EMBL" id="KAH7010959.1"/>
    </source>
</evidence>
<feature type="compositionally biased region" description="Polar residues" evidence="6">
    <location>
        <begin position="340"/>
        <end position="349"/>
    </location>
</feature>
<keyword evidence="10" id="KW-1185">Reference proteome</keyword>
<evidence type="ECO:0000259" key="8">
    <source>
        <dbReference type="Pfam" id="PF20684"/>
    </source>
</evidence>
<dbReference type="InterPro" id="IPR052337">
    <property type="entry name" value="SAT4-like"/>
</dbReference>